<gene>
    <name evidence="2" type="ORF">H9Q80_14700</name>
</gene>
<reference evidence="2 3" key="1">
    <citation type="submission" date="2020-08" db="EMBL/GenBank/DDBJ databases">
        <authorList>
            <person name="Liu C."/>
            <person name="Sun Q."/>
        </authorList>
    </citation>
    <scope>NUCLEOTIDE SEQUENCE [LARGE SCALE GENOMIC DNA]</scope>
    <source>
        <strain evidence="2 3">NSJ-61</strain>
    </source>
</reference>
<proteinExistence type="predicted"/>
<dbReference type="KEGG" id="ehn:H9Q80_14700"/>
<keyword evidence="3" id="KW-1185">Reference proteome</keyword>
<dbReference type="Proteomes" id="UP000515856">
    <property type="component" value="Chromosome"/>
</dbReference>
<feature type="transmembrane region" description="Helical" evidence="1">
    <location>
        <begin position="145"/>
        <end position="163"/>
    </location>
</feature>
<evidence type="ECO:0000313" key="2">
    <source>
        <dbReference type="EMBL" id="QNM11485.1"/>
    </source>
</evidence>
<protein>
    <submittedName>
        <fullName evidence="2">SdpI family protein</fullName>
    </submittedName>
</protein>
<evidence type="ECO:0000256" key="1">
    <source>
        <dbReference type="SAM" id="Phobius"/>
    </source>
</evidence>
<dbReference type="AlphaFoldDB" id="A0A7G9GL03"/>
<feature type="transmembrane region" description="Helical" evidence="1">
    <location>
        <begin position="169"/>
        <end position="189"/>
    </location>
</feature>
<keyword evidence="1" id="KW-1133">Transmembrane helix</keyword>
<dbReference type="RefSeq" id="WP_158552258.1">
    <property type="nucleotide sequence ID" value="NZ_CP060636.1"/>
</dbReference>
<keyword evidence="1" id="KW-0812">Transmembrane</keyword>
<feature type="transmembrane region" description="Helical" evidence="1">
    <location>
        <begin position="102"/>
        <end position="121"/>
    </location>
</feature>
<feature type="transmembrane region" description="Helical" evidence="1">
    <location>
        <begin position="34"/>
        <end position="50"/>
    </location>
</feature>
<feature type="transmembrane region" description="Helical" evidence="1">
    <location>
        <begin position="240"/>
        <end position="258"/>
    </location>
</feature>
<organism evidence="2 3">
    <name type="scientific">[Eubacterium] hominis</name>
    <dbReference type="NCBI Taxonomy" id="2764325"/>
    <lineage>
        <taxon>Bacteria</taxon>
        <taxon>Bacillati</taxon>
        <taxon>Bacillota</taxon>
        <taxon>Erysipelotrichia</taxon>
        <taxon>Erysipelotrichales</taxon>
        <taxon>Erysipelotrichaceae</taxon>
        <taxon>Amedibacillus</taxon>
    </lineage>
</organism>
<dbReference type="EMBL" id="CP060636">
    <property type="protein sequence ID" value="QNM11485.1"/>
    <property type="molecule type" value="Genomic_DNA"/>
</dbReference>
<evidence type="ECO:0000313" key="3">
    <source>
        <dbReference type="Proteomes" id="UP000515856"/>
    </source>
</evidence>
<feature type="transmembrane region" description="Helical" evidence="1">
    <location>
        <begin position="201"/>
        <end position="220"/>
    </location>
</feature>
<feature type="transmembrane region" description="Helical" evidence="1">
    <location>
        <begin position="9"/>
        <end position="28"/>
    </location>
</feature>
<dbReference type="Pfam" id="PF13630">
    <property type="entry name" value="SdpI"/>
    <property type="match status" value="1"/>
</dbReference>
<keyword evidence="1" id="KW-0472">Membrane</keyword>
<name>A0A7G9GL03_9FIRM</name>
<dbReference type="InterPro" id="IPR025962">
    <property type="entry name" value="SdpI/YhfL"/>
</dbReference>
<feature type="transmembrane region" description="Helical" evidence="1">
    <location>
        <begin position="267"/>
        <end position="288"/>
    </location>
</feature>
<feature type="transmembrane region" description="Helical" evidence="1">
    <location>
        <begin position="70"/>
        <end position="90"/>
    </location>
</feature>
<accession>A0A7G9GL03</accession>
<sequence>MNLQKRNNLLILTCSCIILFLCICSLWMKYMTYLIPVIAIITNIFLYKDAPQTTQLSKQNRKVDVYRSMVILNIFVMLMVLLSLIMESILPQYQESLKNARYFLFIFFMLMFGNQAPRIPFNRRLGLRLSWCIQDEASWRYTHRMVGYCSIISAVCMMIMYILDKQYLGLITMITGLVLVPSILSYIEYHKRNPFTEVRKAIFLIPLTHFICNLALYPYYPDAFPMQLSYQGDVNYTLPKLYAIALMAVIEVLLIFFYQKSDVKRQWILISLLALLFTCFSIYILIMYGNFNI</sequence>